<dbReference type="EMBL" id="CP127294">
    <property type="protein sequence ID" value="WIX75101.1"/>
    <property type="molecule type" value="Genomic_DNA"/>
</dbReference>
<evidence type="ECO:0000259" key="4">
    <source>
        <dbReference type="PROSITE" id="PS52004"/>
    </source>
</evidence>
<organism evidence="5 6">
    <name type="scientific">Amycolatopsis carbonis</name>
    <dbReference type="NCBI Taxonomy" id="715471"/>
    <lineage>
        <taxon>Bacteria</taxon>
        <taxon>Bacillati</taxon>
        <taxon>Actinomycetota</taxon>
        <taxon>Actinomycetes</taxon>
        <taxon>Pseudonocardiales</taxon>
        <taxon>Pseudonocardiaceae</taxon>
        <taxon>Amycolatopsis</taxon>
    </lineage>
</organism>
<dbReference type="InterPro" id="IPR014031">
    <property type="entry name" value="Ketoacyl_synth_C"/>
</dbReference>
<dbReference type="InterPro" id="IPR000794">
    <property type="entry name" value="Beta-ketoacyl_synthase"/>
</dbReference>
<dbReference type="EC" id="2.3.1.-" evidence="5"/>
<dbReference type="Pfam" id="PF00109">
    <property type="entry name" value="ketoacyl-synt"/>
    <property type="match status" value="1"/>
</dbReference>
<dbReference type="RefSeq" id="WP_285965878.1">
    <property type="nucleotide sequence ID" value="NZ_CP127294.1"/>
</dbReference>
<dbReference type="PANTHER" id="PTHR11712:SF336">
    <property type="entry name" value="3-OXOACYL-[ACYL-CARRIER-PROTEIN] SYNTHASE, MITOCHONDRIAL"/>
    <property type="match status" value="1"/>
</dbReference>
<dbReference type="GO" id="GO:0006633">
    <property type="term" value="P:fatty acid biosynthetic process"/>
    <property type="evidence" value="ECO:0007669"/>
    <property type="project" value="TreeGrafter"/>
</dbReference>
<keyword evidence="2 3" id="KW-0808">Transferase</keyword>
<dbReference type="AlphaFoldDB" id="A0A9Y2MR66"/>
<dbReference type="Gene3D" id="3.40.47.10">
    <property type="match status" value="1"/>
</dbReference>
<evidence type="ECO:0000256" key="2">
    <source>
        <dbReference type="ARBA" id="ARBA00022679"/>
    </source>
</evidence>
<dbReference type="InterPro" id="IPR016039">
    <property type="entry name" value="Thiolase-like"/>
</dbReference>
<dbReference type="CDD" id="cd00834">
    <property type="entry name" value="KAS_I_II"/>
    <property type="match status" value="1"/>
</dbReference>
<evidence type="ECO:0000313" key="5">
    <source>
        <dbReference type="EMBL" id="WIX75101.1"/>
    </source>
</evidence>
<keyword evidence="5" id="KW-0012">Acyltransferase</keyword>
<reference evidence="5 6" key="1">
    <citation type="submission" date="2023-06" db="EMBL/GenBank/DDBJ databases">
        <authorList>
            <person name="Oyuntsetseg B."/>
            <person name="Kim S.B."/>
        </authorList>
    </citation>
    <scope>NUCLEOTIDE SEQUENCE [LARGE SCALE GENOMIC DNA]</scope>
    <source>
        <strain evidence="5 6">2-15</strain>
    </source>
</reference>
<dbReference type="GO" id="GO:0004315">
    <property type="term" value="F:3-oxoacyl-[acyl-carrier-protein] synthase activity"/>
    <property type="evidence" value="ECO:0007669"/>
    <property type="project" value="TreeGrafter"/>
</dbReference>
<accession>A0A9Y2MR66</accession>
<name>A0A9Y2MR66_9PSEU</name>
<proteinExistence type="inferred from homology"/>
<evidence type="ECO:0000256" key="1">
    <source>
        <dbReference type="ARBA" id="ARBA00008467"/>
    </source>
</evidence>
<evidence type="ECO:0000313" key="6">
    <source>
        <dbReference type="Proteomes" id="UP001236014"/>
    </source>
</evidence>
<comment type="similarity">
    <text evidence="1 3">Belongs to the thiolase-like superfamily. Beta-ketoacyl-ACP synthases family.</text>
</comment>
<protein>
    <submittedName>
        <fullName evidence="5">Beta-ketoacyl-[acyl-carrier-protein] synthase family protein</fullName>
        <ecNumber evidence="5">2.3.1.-</ecNumber>
    </submittedName>
</protein>
<dbReference type="InterPro" id="IPR014030">
    <property type="entry name" value="Ketoacyl_synth_N"/>
</dbReference>
<gene>
    <name evidence="5" type="ORF">QRX50_26500</name>
</gene>
<dbReference type="KEGG" id="acab:QRX50_26500"/>
<dbReference type="PANTHER" id="PTHR11712">
    <property type="entry name" value="POLYKETIDE SYNTHASE-RELATED"/>
    <property type="match status" value="1"/>
</dbReference>
<dbReference type="Proteomes" id="UP001236014">
    <property type="component" value="Chromosome"/>
</dbReference>
<evidence type="ECO:0000256" key="3">
    <source>
        <dbReference type="RuleBase" id="RU003694"/>
    </source>
</evidence>
<keyword evidence="6" id="KW-1185">Reference proteome</keyword>
<dbReference type="SMART" id="SM00825">
    <property type="entry name" value="PKS_KS"/>
    <property type="match status" value="1"/>
</dbReference>
<sequence length="403" mass="40619">MKPALNGRVAVTGIGVISPVGIGVKEFWDGLSRPAAAQAIRRLTDFDPRLRLSHKLARTTDITTQMAIAAADEALADAGLLADSGPDLADVDPDRAAVVLGTATGGLTTLEAQAEVLARLGDRKVSPHLVPMAIPNAAAAALSIRYGLRGSASTITTACAAGTDATDAIAAGAKLVASGAADVVLAGGSDSSLTPTLTAGFTNMRALTPTGISRPFDVDRDGTAASEASGVLVLEPLEKALARDAHVYLTVDGTAATADAHHTTAPIPTGSGAERCMRLAIEDAGYTPGDITHINAHGTSTPLNDDAEALAIRRVFGASRPLVTSIKGATGHSFGAAGALEAVAVALTIAHATVPPTLGLSTQDPDFDIDVARSPTPWTPGPVLSNSFGFGGHNGSLVFSPVG</sequence>
<feature type="domain" description="Ketosynthase family 3 (KS3)" evidence="4">
    <location>
        <begin position="6"/>
        <end position="401"/>
    </location>
</feature>
<dbReference type="Pfam" id="PF02801">
    <property type="entry name" value="Ketoacyl-synt_C"/>
    <property type="match status" value="1"/>
</dbReference>
<dbReference type="PROSITE" id="PS52004">
    <property type="entry name" value="KS3_2"/>
    <property type="match status" value="1"/>
</dbReference>
<dbReference type="InterPro" id="IPR020841">
    <property type="entry name" value="PKS_Beta-ketoAc_synthase_dom"/>
</dbReference>
<dbReference type="SUPFAM" id="SSF53901">
    <property type="entry name" value="Thiolase-like"/>
    <property type="match status" value="2"/>
</dbReference>